<evidence type="ECO:0000313" key="5">
    <source>
        <dbReference type="EMBL" id="WVN87490.1"/>
    </source>
</evidence>
<dbReference type="EMBL" id="CP143786">
    <property type="protein sequence ID" value="WVN87490.1"/>
    <property type="molecule type" value="Genomic_DNA"/>
</dbReference>
<name>A0AAJ8M013_9TREE</name>
<reference evidence="5" key="1">
    <citation type="submission" date="2016-06" db="EMBL/GenBank/DDBJ databases">
        <authorList>
            <person name="Cuomo C."/>
            <person name="Litvintseva A."/>
            <person name="Heitman J."/>
            <person name="Chen Y."/>
            <person name="Sun S."/>
            <person name="Springer D."/>
            <person name="Dromer F."/>
            <person name="Young S."/>
            <person name="Zeng Q."/>
            <person name="Chapman S."/>
            <person name="Gujja S."/>
            <person name="Saif S."/>
            <person name="Birren B."/>
        </authorList>
    </citation>
    <scope>NUCLEOTIDE SEQUENCE</scope>
    <source>
        <strain evidence="5">CBS 7841</strain>
    </source>
</reference>
<feature type="region of interest" description="Disordered" evidence="4">
    <location>
        <begin position="1"/>
        <end position="37"/>
    </location>
</feature>
<proteinExistence type="inferred from homology"/>
<dbReference type="RefSeq" id="XP_066068190.1">
    <property type="nucleotide sequence ID" value="XM_066212093.1"/>
</dbReference>
<dbReference type="Gene3D" id="2.80.10.50">
    <property type="match status" value="1"/>
</dbReference>
<accession>A0AAJ8M013</accession>
<reference evidence="5" key="3">
    <citation type="submission" date="2024-01" db="EMBL/GenBank/DDBJ databases">
        <authorList>
            <person name="Coelho M.A."/>
            <person name="David-Palma M."/>
            <person name="Shea T."/>
            <person name="Sun S."/>
            <person name="Cuomo C.A."/>
            <person name="Heitman J."/>
        </authorList>
    </citation>
    <scope>NUCLEOTIDE SEQUENCE</scope>
    <source>
        <strain evidence="5">CBS 7841</strain>
    </source>
</reference>
<evidence type="ECO:0000256" key="3">
    <source>
        <dbReference type="ARBA" id="ARBA00023242"/>
    </source>
</evidence>
<keyword evidence="6" id="KW-1185">Reference proteome</keyword>
<evidence type="ECO:0000256" key="2">
    <source>
        <dbReference type="ARBA" id="ARBA00010878"/>
    </source>
</evidence>
<keyword evidence="3" id="KW-0539">Nucleus</keyword>
<dbReference type="SUPFAM" id="SSF50405">
    <property type="entry name" value="Actin-crosslinking proteins"/>
    <property type="match status" value="1"/>
</dbReference>
<dbReference type="InterPro" id="IPR010414">
    <property type="entry name" value="FRG1"/>
</dbReference>
<protein>
    <recommendedName>
        <fullName evidence="7">Protein FRG1</fullName>
    </recommendedName>
</protein>
<dbReference type="PANTHER" id="PTHR12928:SF0">
    <property type="entry name" value="FSHD REGION GENE 1"/>
    <property type="match status" value="1"/>
</dbReference>
<feature type="region of interest" description="Disordered" evidence="4">
    <location>
        <begin position="222"/>
        <end position="241"/>
    </location>
</feature>
<evidence type="ECO:0000256" key="4">
    <source>
        <dbReference type="SAM" id="MobiDB-lite"/>
    </source>
</evidence>
<dbReference type="Pfam" id="PF06229">
    <property type="entry name" value="FRG1"/>
    <property type="match status" value="1"/>
</dbReference>
<dbReference type="Proteomes" id="UP000094043">
    <property type="component" value="Chromosome 3"/>
</dbReference>
<evidence type="ECO:0008006" key="7">
    <source>
        <dbReference type="Google" id="ProtNLM"/>
    </source>
</evidence>
<organism evidence="5 6">
    <name type="scientific">Cryptococcus depauperatus CBS 7841</name>
    <dbReference type="NCBI Taxonomy" id="1295531"/>
    <lineage>
        <taxon>Eukaryota</taxon>
        <taxon>Fungi</taxon>
        <taxon>Dikarya</taxon>
        <taxon>Basidiomycota</taxon>
        <taxon>Agaricomycotina</taxon>
        <taxon>Tremellomycetes</taxon>
        <taxon>Tremellales</taxon>
        <taxon>Cryptococcaceae</taxon>
        <taxon>Cryptococcus</taxon>
    </lineage>
</organism>
<dbReference type="GO" id="GO:0005730">
    <property type="term" value="C:nucleolus"/>
    <property type="evidence" value="ECO:0007669"/>
    <property type="project" value="UniProtKB-SubCell"/>
</dbReference>
<dbReference type="AlphaFoldDB" id="A0AAJ8M013"/>
<gene>
    <name evidence="5" type="ORF">L203_102672</name>
</gene>
<feature type="compositionally biased region" description="Basic residues" evidence="4">
    <location>
        <begin position="9"/>
        <end position="27"/>
    </location>
</feature>
<evidence type="ECO:0000256" key="1">
    <source>
        <dbReference type="ARBA" id="ARBA00004604"/>
    </source>
</evidence>
<sequence>MSAPGVISKKLKFKGDKSKKKKRSHNHSHGETRDELEAMAAADPRGWMFPGNVNEINGPAYILLPTEPPTCLAYDSTRQRVYAAPIVIPQAPEGANDLTEAEILETIEPSDINHVWVVSRLSGSEDVISLRTSAGTFLTASPSGSLTASTPSRGPLEAFVPLLSTDSKFSAFSLQSQHNSKYLSATGKGGKVELRIDADIDGELEALRIKCQREFVFKARMGDDDGKNKKKSADEHSTSFEQELKKAQSHGYGEAKLNAGVMQDMKKAKKEGRYAEAMLNRRAAMKSDKFC</sequence>
<reference evidence="5" key="2">
    <citation type="journal article" date="2022" name="Elife">
        <title>Obligate sexual reproduction of a homothallic fungus closely related to the Cryptococcus pathogenic species complex.</title>
        <authorList>
            <person name="Passer A.R."/>
            <person name="Clancey S.A."/>
            <person name="Shea T."/>
            <person name="David-Palma M."/>
            <person name="Averette A.F."/>
            <person name="Boekhout T."/>
            <person name="Porcel B.M."/>
            <person name="Nowrousian M."/>
            <person name="Cuomo C.A."/>
            <person name="Sun S."/>
            <person name="Heitman J."/>
            <person name="Coelho M.A."/>
        </authorList>
    </citation>
    <scope>NUCLEOTIDE SEQUENCE</scope>
    <source>
        <strain evidence="5">CBS 7841</strain>
    </source>
</reference>
<dbReference type="InterPro" id="IPR008999">
    <property type="entry name" value="Actin-crosslinking"/>
</dbReference>
<dbReference type="GO" id="GO:0071013">
    <property type="term" value="C:catalytic step 2 spliceosome"/>
    <property type="evidence" value="ECO:0007669"/>
    <property type="project" value="TreeGrafter"/>
</dbReference>
<dbReference type="CDD" id="cd23339">
    <property type="entry name" value="beta-trefoil_FSCN_fungal_FRG1-like"/>
    <property type="match status" value="1"/>
</dbReference>
<dbReference type="KEGG" id="cdep:91086883"/>
<comment type="similarity">
    <text evidence="2">Belongs to the FRG1 family.</text>
</comment>
<evidence type="ECO:0000313" key="6">
    <source>
        <dbReference type="Proteomes" id="UP000094043"/>
    </source>
</evidence>
<comment type="subcellular location">
    <subcellularLocation>
        <location evidence="1">Nucleus</location>
        <location evidence="1">Nucleolus</location>
    </subcellularLocation>
</comment>
<dbReference type="GO" id="GO:0051015">
    <property type="term" value="F:actin filament binding"/>
    <property type="evidence" value="ECO:0007669"/>
    <property type="project" value="TreeGrafter"/>
</dbReference>
<dbReference type="GeneID" id="91086883"/>
<dbReference type="PANTHER" id="PTHR12928">
    <property type="entry name" value="FRG1 PROTEIN"/>
    <property type="match status" value="1"/>
</dbReference>